<keyword evidence="1" id="KW-0808">Transferase</keyword>
<protein>
    <submittedName>
        <fullName evidence="1">Glycosyltransferase</fullName>
    </submittedName>
</protein>
<dbReference type="Pfam" id="PF13692">
    <property type="entry name" value="Glyco_trans_1_4"/>
    <property type="match status" value="1"/>
</dbReference>
<accession>A0A428K9H6</accession>
<name>A0A428K9H6_9BACT</name>
<reference evidence="1 2" key="1">
    <citation type="submission" date="2018-12" db="EMBL/GenBank/DDBJ databases">
        <authorList>
            <person name="Feng G."/>
            <person name="Zhu H."/>
        </authorList>
    </citation>
    <scope>NUCLEOTIDE SEQUENCE [LARGE SCALE GENOMIC DNA]</scope>
    <source>
        <strain evidence="1 2">KCTC 12533</strain>
    </source>
</reference>
<proteinExistence type="predicted"/>
<keyword evidence="2" id="KW-1185">Reference proteome</keyword>
<evidence type="ECO:0000313" key="2">
    <source>
        <dbReference type="Proteomes" id="UP000273500"/>
    </source>
</evidence>
<dbReference type="GO" id="GO:0016740">
    <property type="term" value="F:transferase activity"/>
    <property type="evidence" value="ECO:0007669"/>
    <property type="project" value="UniProtKB-KW"/>
</dbReference>
<dbReference type="PANTHER" id="PTHR12526">
    <property type="entry name" value="GLYCOSYLTRANSFERASE"/>
    <property type="match status" value="1"/>
</dbReference>
<dbReference type="AlphaFoldDB" id="A0A428K9H6"/>
<dbReference type="OrthoDB" id="9816564at2"/>
<dbReference type="RefSeq" id="WP_125424500.1">
    <property type="nucleotide sequence ID" value="NZ_RWIT01000026.1"/>
</dbReference>
<dbReference type="PANTHER" id="PTHR12526:SF630">
    <property type="entry name" value="GLYCOSYLTRANSFERASE"/>
    <property type="match status" value="1"/>
</dbReference>
<dbReference type="SUPFAM" id="SSF53756">
    <property type="entry name" value="UDP-Glycosyltransferase/glycogen phosphorylase"/>
    <property type="match status" value="1"/>
</dbReference>
<comment type="caution">
    <text evidence="1">The sequence shown here is derived from an EMBL/GenBank/DDBJ whole genome shotgun (WGS) entry which is preliminary data.</text>
</comment>
<dbReference type="Proteomes" id="UP000273500">
    <property type="component" value="Unassembled WGS sequence"/>
</dbReference>
<gene>
    <name evidence="1" type="ORF">EI291_22285</name>
</gene>
<dbReference type="EMBL" id="RWIT01000026">
    <property type="protein sequence ID" value="RSK43124.1"/>
    <property type="molecule type" value="Genomic_DNA"/>
</dbReference>
<sequence length="415" mass="47097">MHQQDIVMVCQQSWSLPLGTNARSLAREFARTNRVLYVQMPLDLHALATRFRRPDVQHHLRVLRGQTESLTQVEPNVWVLMPDCLALSVNKLPAGRLFWWANRLNATWLAGRIQQALHQLQFARPVLLQDGIIYQGTELKRLLQPRCFVYYVRDYMLEVPYFRRHGAWVEQQLLRQADVVATNSGYLADYARRENPNSVDIGQGCVLDLYQAAVQHPEPADLAAIPHPRIGYTGFLTTVRLDLSLLLRLAHQRPDWQLVLVGPEDEDFRRSELHYLTNVHFLGNKLPAELPAYVQHLDACINPQLNNATTAGNYPLKIDEYLAMGKPIVATHTRTMELFAAHVYLARHAGQWPELLEKALASPLPQRTAAGIAFARSHTWAASAARLYDAVTDWLTARPTIPGITALQLASPHFT</sequence>
<evidence type="ECO:0000313" key="1">
    <source>
        <dbReference type="EMBL" id="RSK43124.1"/>
    </source>
</evidence>
<organism evidence="1 2">
    <name type="scientific">Hymenobacter rigui</name>
    <dbReference type="NCBI Taxonomy" id="334424"/>
    <lineage>
        <taxon>Bacteria</taxon>
        <taxon>Pseudomonadati</taxon>
        <taxon>Bacteroidota</taxon>
        <taxon>Cytophagia</taxon>
        <taxon>Cytophagales</taxon>
        <taxon>Hymenobacteraceae</taxon>
        <taxon>Hymenobacter</taxon>
    </lineage>
</organism>
<dbReference type="Gene3D" id="3.40.50.2000">
    <property type="entry name" value="Glycogen Phosphorylase B"/>
    <property type="match status" value="1"/>
</dbReference>